<evidence type="ECO:0000313" key="3">
    <source>
        <dbReference type="Proteomes" id="UP000051530"/>
    </source>
</evidence>
<evidence type="ECO:0000256" key="1">
    <source>
        <dbReference type="ARBA" id="ARBA00006385"/>
    </source>
</evidence>
<name>A0A0R0M6I7_9MICR</name>
<proteinExistence type="inferred from homology"/>
<dbReference type="Gene3D" id="1.25.10.10">
    <property type="entry name" value="Leucine-rich Repeat Variant"/>
    <property type="match status" value="1"/>
</dbReference>
<dbReference type="GO" id="GO:0006402">
    <property type="term" value="P:mRNA catabolic process"/>
    <property type="evidence" value="ECO:0007669"/>
    <property type="project" value="InterPro"/>
</dbReference>
<sequence>MPSFEKSLQSVLLSKNRSTHLKEIFLHLETNPNDSLMFWNHSHMKYLVLQVLIQPYVNQAYTGHLNEIDSNDMNCNEINFNQREMKTDTFQQVITVLNILQIIVIEESVRLDFINLNLPFYIYPYLNNFDQLESLRIASLGVFGQLLKNNDKNILNYLMSTEMIPFCLKLMDIGSNISRKISIHIFYSIIKDDHGLEYACQTFERFIAISVILNSMMLQLIDQQTIDLLEPILDCYLRLTEKQNVLFSFKSQRPEAVFNDKLDSLLRTSNDNFNDVMIKDKSNNDISNHDRTSNEILKDKLKELRQRIG</sequence>
<protein>
    <submittedName>
        <fullName evidence="2">Protein involved in cell differentiation/sexual development</fullName>
    </submittedName>
</protein>
<dbReference type="Pfam" id="PF04078">
    <property type="entry name" value="Rcd1"/>
    <property type="match status" value="1"/>
</dbReference>
<dbReference type="SUPFAM" id="SSF48371">
    <property type="entry name" value="ARM repeat"/>
    <property type="match status" value="1"/>
</dbReference>
<dbReference type="PANTHER" id="PTHR12262">
    <property type="entry name" value="CCR4-NOT TRANSCRIPTION COMPLEX SUBUNIT 9"/>
    <property type="match status" value="1"/>
</dbReference>
<dbReference type="InterPro" id="IPR016024">
    <property type="entry name" value="ARM-type_fold"/>
</dbReference>
<dbReference type="EMBL" id="LGUB01000004">
    <property type="protein sequence ID" value="KRH95172.1"/>
    <property type="molecule type" value="Genomic_DNA"/>
</dbReference>
<dbReference type="AlphaFoldDB" id="A0A0R0M6I7"/>
<gene>
    <name evidence="2" type="ORF">M153_2200033787</name>
</gene>
<dbReference type="InterPro" id="IPR007216">
    <property type="entry name" value="CNOT9"/>
</dbReference>
<dbReference type="GO" id="GO:0030014">
    <property type="term" value="C:CCR4-NOT complex"/>
    <property type="evidence" value="ECO:0007669"/>
    <property type="project" value="InterPro"/>
</dbReference>
<dbReference type="Proteomes" id="UP000051530">
    <property type="component" value="Unassembled WGS sequence"/>
</dbReference>
<reference evidence="2 3" key="1">
    <citation type="submission" date="2015-07" db="EMBL/GenBank/DDBJ databases">
        <title>The genome of Pseudoloma neurophilia, a relevant intracellular parasite of the zebrafish.</title>
        <authorList>
            <person name="Ndikumana S."/>
            <person name="Pelin A."/>
            <person name="Sanders J."/>
            <person name="Corradi N."/>
        </authorList>
    </citation>
    <scope>NUCLEOTIDE SEQUENCE [LARGE SCALE GENOMIC DNA]</scope>
    <source>
        <strain evidence="2 3">MK1</strain>
    </source>
</reference>
<organism evidence="2 3">
    <name type="scientific">Pseudoloma neurophilia</name>
    <dbReference type="NCBI Taxonomy" id="146866"/>
    <lineage>
        <taxon>Eukaryota</taxon>
        <taxon>Fungi</taxon>
        <taxon>Fungi incertae sedis</taxon>
        <taxon>Microsporidia</taxon>
        <taxon>Pseudoloma</taxon>
    </lineage>
</organism>
<evidence type="ECO:0000313" key="2">
    <source>
        <dbReference type="EMBL" id="KRH95172.1"/>
    </source>
</evidence>
<comment type="similarity">
    <text evidence="1">Belongs to the CNOT9 family.</text>
</comment>
<dbReference type="OrthoDB" id="1183224at2759"/>
<dbReference type="VEuPathDB" id="MicrosporidiaDB:M153_2200033787"/>
<comment type="caution">
    <text evidence="2">The sequence shown here is derived from an EMBL/GenBank/DDBJ whole genome shotgun (WGS) entry which is preliminary data.</text>
</comment>
<accession>A0A0R0M6I7</accession>
<keyword evidence="3" id="KW-1185">Reference proteome</keyword>
<dbReference type="InterPro" id="IPR011989">
    <property type="entry name" value="ARM-like"/>
</dbReference>